<name>A0A0L1JUM3_9RHOB</name>
<keyword evidence="1" id="KW-0732">Signal</keyword>
<keyword evidence="3" id="KW-1185">Reference proteome</keyword>
<dbReference type="Proteomes" id="UP000036938">
    <property type="component" value="Unassembled WGS sequence"/>
</dbReference>
<dbReference type="OrthoDB" id="7823193at2"/>
<dbReference type="STRING" id="1317121.ATO11_02385"/>
<feature type="signal peptide" evidence="1">
    <location>
        <begin position="1"/>
        <end position="23"/>
    </location>
</feature>
<protein>
    <submittedName>
        <fullName evidence="2">ATP-dependent transcriptional regulator</fullName>
    </submittedName>
</protein>
<organism evidence="2 3">
    <name type="scientific">Pseudaestuariivita atlantica</name>
    <dbReference type="NCBI Taxonomy" id="1317121"/>
    <lineage>
        <taxon>Bacteria</taxon>
        <taxon>Pseudomonadati</taxon>
        <taxon>Pseudomonadota</taxon>
        <taxon>Alphaproteobacteria</taxon>
        <taxon>Rhodobacterales</taxon>
        <taxon>Paracoccaceae</taxon>
        <taxon>Pseudaestuariivita</taxon>
    </lineage>
</organism>
<gene>
    <name evidence="2" type="ORF">ATO11_02385</name>
</gene>
<dbReference type="Pfam" id="PF11150">
    <property type="entry name" value="DUF2927"/>
    <property type="match status" value="1"/>
</dbReference>
<dbReference type="AlphaFoldDB" id="A0A0L1JUM3"/>
<dbReference type="RefSeq" id="WP_050529205.1">
    <property type="nucleotide sequence ID" value="NZ_AQQZ01000001.1"/>
</dbReference>
<proteinExistence type="predicted"/>
<evidence type="ECO:0000256" key="1">
    <source>
        <dbReference type="SAM" id="SignalP"/>
    </source>
</evidence>
<sequence length="457" mass="51061">MRQYRRFILPLYLLLGACMPVTPAEVPSRAATTATGLPPIKTFAVPRPVPAQRSNTDIARDFLELSFKLESGRDIPVFTRFEGPITVRVTGAPSSNLQSDLNRLLHRLRAEARIDISQTATGPANVTIESVSRADIRRALPMAACFVVPNVSSLAEYRRARRSPAVNWLRLRKREKIAIFVPNDAPPQEVRDCLHEELAQALGPLNDLYRLPDSVFNDDNVHTVLTGFDMLILRAYYDPALRNGMTRREAALKIRDILARINPQGANRPSHRLERTPRLWIEAVQTALGPGAKSAQRRRAAAEALQIAAAMGWQDHRRAFSHYAMGRLNQLSDPKAAEAEFRKANAYYARSNDTSLHRAYVTSQLAAFAISSNEPRTALEMLGPSIQIAARHENAALLATLMMLQAEALDLEGRASEAQRIRMDSLGWARYGFGPEWAVRSKLREISALNPLKRPRL</sequence>
<comment type="caution">
    <text evidence="2">The sequence shown here is derived from an EMBL/GenBank/DDBJ whole genome shotgun (WGS) entry which is preliminary data.</text>
</comment>
<dbReference type="PATRIC" id="fig|1317121.7.peg.483"/>
<feature type="chain" id="PRO_5005553930" evidence="1">
    <location>
        <begin position="24"/>
        <end position="457"/>
    </location>
</feature>
<accession>A0A0L1JUM3</accession>
<reference evidence="2 3" key="1">
    <citation type="journal article" date="2015" name="Int. J. Syst. Evol. Microbiol.">
        <title>Aestuariivita atlantica sp. nov., isolated from deep sea sediment of the Atlantic Ocean.</title>
        <authorList>
            <person name="Li G."/>
            <person name="Lai Q."/>
            <person name="Du Y."/>
            <person name="Liu X."/>
            <person name="Sun F."/>
            <person name="Shao Z."/>
        </authorList>
    </citation>
    <scope>NUCLEOTIDE SEQUENCE [LARGE SCALE GENOMIC DNA]</scope>
    <source>
        <strain evidence="2 3">22II-S11-z3</strain>
    </source>
</reference>
<dbReference type="EMBL" id="AQQZ01000001">
    <property type="protein sequence ID" value="KNG95469.1"/>
    <property type="molecule type" value="Genomic_DNA"/>
</dbReference>
<dbReference type="InterPro" id="IPR021323">
    <property type="entry name" value="DUF2927"/>
</dbReference>
<dbReference type="PROSITE" id="PS51257">
    <property type="entry name" value="PROKAR_LIPOPROTEIN"/>
    <property type="match status" value="1"/>
</dbReference>
<evidence type="ECO:0000313" key="2">
    <source>
        <dbReference type="EMBL" id="KNG95469.1"/>
    </source>
</evidence>
<evidence type="ECO:0000313" key="3">
    <source>
        <dbReference type="Proteomes" id="UP000036938"/>
    </source>
</evidence>